<evidence type="ECO:0000259" key="2">
    <source>
        <dbReference type="Pfam" id="PF00582"/>
    </source>
</evidence>
<dbReference type="PRINTS" id="PR01438">
    <property type="entry name" value="UNVRSLSTRESS"/>
</dbReference>
<dbReference type="EMBL" id="AP018448">
    <property type="protein sequence ID" value="BBC38146.1"/>
    <property type="molecule type" value="Genomic_DNA"/>
</dbReference>
<gene>
    <name evidence="3" type="ORF">SGFS_094400</name>
</gene>
<keyword evidence="4" id="KW-1185">Reference proteome</keyword>
<accession>A0ABN5W1P6</accession>
<evidence type="ECO:0000313" key="3">
    <source>
        <dbReference type="EMBL" id="BBC38146.1"/>
    </source>
</evidence>
<feature type="domain" description="UspA" evidence="2">
    <location>
        <begin position="133"/>
        <end position="274"/>
    </location>
</feature>
<dbReference type="Gene3D" id="3.40.50.620">
    <property type="entry name" value="HUPs"/>
    <property type="match status" value="2"/>
</dbReference>
<comment type="similarity">
    <text evidence="1">Belongs to the universal stress protein A family.</text>
</comment>
<evidence type="ECO:0000313" key="4">
    <source>
        <dbReference type="Proteomes" id="UP001321542"/>
    </source>
</evidence>
<dbReference type="InterPro" id="IPR006015">
    <property type="entry name" value="Universal_stress_UspA"/>
</dbReference>
<dbReference type="PANTHER" id="PTHR46268">
    <property type="entry name" value="STRESS RESPONSE PROTEIN NHAX"/>
    <property type="match status" value="1"/>
</dbReference>
<protein>
    <submittedName>
        <fullName evidence="3">Universal stress family protein</fullName>
    </submittedName>
</protein>
<reference evidence="3 4" key="2">
    <citation type="journal article" date="2023" name="ChemBioChem">
        <title>Acyltransferase Domain Exchange between Two Independent Type I Polyketide Synthases in the Same Producer Strain of Macrolide Antibiotics.</title>
        <authorList>
            <person name="Kudo F."/>
            <person name="Kishikawa K."/>
            <person name="Tsuboi K."/>
            <person name="Kido T."/>
            <person name="Usui T."/>
            <person name="Hashimoto J."/>
            <person name="Shin-Ya K."/>
            <person name="Miyanaga A."/>
            <person name="Eguchi T."/>
        </authorList>
    </citation>
    <scope>NUCLEOTIDE SEQUENCE [LARGE SCALE GENOMIC DNA]</scope>
    <source>
        <strain evidence="3 4">A-8890</strain>
    </source>
</reference>
<dbReference type="InterPro" id="IPR014729">
    <property type="entry name" value="Rossmann-like_a/b/a_fold"/>
</dbReference>
<sequence>MTLRHVAVGVDGSLVAVRALDRATEEAVRLGTALRIVYAVADRDEAGPVLASATARVHERHPGLPVETRAVEDGAVRALARESESAVLTVVGTRAFGEVTGLLAGSVSRRLAAHTHGPLLVVRGDHPCDNGREVLLGLKSDADADAAAYAFQEAERRRTRLRVLDSSTHRHTTRELPSLVAATSPGRQRQARNDRAEEAVARFSIARLKEEYPEVDVDSRTVRTGPAHALLAATREAGVVIIGAHRRTGRVGPQLGPVAHVLLHHSHCPVVLVPTAT</sequence>
<dbReference type="InterPro" id="IPR006016">
    <property type="entry name" value="UspA"/>
</dbReference>
<feature type="domain" description="UspA" evidence="2">
    <location>
        <begin position="4"/>
        <end position="123"/>
    </location>
</feature>
<reference evidence="3 4" key="1">
    <citation type="journal article" date="2010" name="ChemBioChem">
        <title>Cloning and characterization of the biosynthetic gene cluster of 16-membered macrolide antibiotic FD-891: involvement of a dual functional cytochrome P450 monooxygenase catalyzing epoxidation and hydroxylation.</title>
        <authorList>
            <person name="Kudo F."/>
            <person name="Motegi A."/>
            <person name="Mizoue K."/>
            <person name="Eguchi T."/>
        </authorList>
    </citation>
    <scope>NUCLEOTIDE SEQUENCE [LARGE SCALE GENOMIC DNA]</scope>
    <source>
        <strain evidence="3 4">A-8890</strain>
    </source>
</reference>
<proteinExistence type="inferred from homology"/>
<organism evidence="3 4">
    <name type="scientific">Streptomyces graminofaciens</name>
    <dbReference type="NCBI Taxonomy" id="68212"/>
    <lineage>
        <taxon>Bacteria</taxon>
        <taxon>Bacillati</taxon>
        <taxon>Actinomycetota</taxon>
        <taxon>Actinomycetes</taxon>
        <taxon>Kitasatosporales</taxon>
        <taxon>Streptomycetaceae</taxon>
        <taxon>Streptomyces</taxon>
    </lineage>
</organism>
<dbReference type="Proteomes" id="UP001321542">
    <property type="component" value="Chromosome"/>
</dbReference>
<dbReference type="PANTHER" id="PTHR46268:SF6">
    <property type="entry name" value="UNIVERSAL STRESS PROTEIN UP12"/>
    <property type="match status" value="1"/>
</dbReference>
<name>A0ABN5W1P6_9ACTN</name>
<dbReference type="RefSeq" id="WP_286258594.1">
    <property type="nucleotide sequence ID" value="NZ_AP018448.1"/>
</dbReference>
<evidence type="ECO:0000256" key="1">
    <source>
        <dbReference type="ARBA" id="ARBA00008791"/>
    </source>
</evidence>
<dbReference type="SUPFAM" id="SSF52402">
    <property type="entry name" value="Adenine nucleotide alpha hydrolases-like"/>
    <property type="match status" value="2"/>
</dbReference>
<dbReference type="Pfam" id="PF00582">
    <property type="entry name" value="Usp"/>
    <property type="match status" value="2"/>
</dbReference>